<keyword evidence="2" id="KW-0489">Methyltransferase</keyword>
<dbReference type="PANTHER" id="PTHR34203:SF13">
    <property type="entry name" value="EXPRESSED PROTEIN"/>
    <property type="match status" value="1"/>
</dbReference>
<evidence type="ECO:0000313" key="3">
    <source>
        <dbReference type="Proteomes" id="UP000270626"/>
    </source>
</evidence>
<accession>A0A495VQ02</accession>
<evidence type="ECO:0000259" key="1">
    <source>
        <dbReference type="Pfam" id="PF05050"/>
    </source>
</evidence>
<keyword evidence="2" id="KW-0808">Transferase</keyword>
<proteinExistence type="predicted"/>
<sequence>MKLAQLRSDFAAGQVDKPRYIEQAYQDYHRQLFEYATLLPETDIREISIDASGVVFTTRSTGVRIRYQPGDHRSPPVETFNFNDFEPRESRMMFKLFEGCRHFYDIGANIGWHSLNLAATYRHASFECFEPIPSTYQHLTGNIALNRFTNIRTHHVALAERRGAHTFYFYEACSGNASGVNLTGRPDVSEVECQLHRLDDYVAEHRLAPPDFIKCDVEGAELRVFQGAAETLARHQPIILAEILRKWSAKYGYDPNEIFELLAGHGYRAFTSDGSKLLPFTRMTEETVETNFFFLHASRHQAQIRRFTVDG</sequence>
<dbReference type="AlphaFoldDB" id="A0A495VQ02"/>
<comment type="caution">
    <text evidence="2">The sequence shown here is derived from an EMBL/GenBank/DDBJ whole genome shotgun (WGS) entry which is preliminary data.</text>
</comment>
<dbReference type="Proteomes" id="UP000270626">
    <property type="component" value="Unassembled WGS sequence"/>
</dbReference>
<dbReference type="InterPro" id="IPR052514">
    <property type="entry name" value="SAM-dependent_MTase"/>
</dbReference>
<organism evidence="2 3">
    <name type="scientific">Azonexus fungiphilus</name>
    <dbReference type="NCBI Taxonomy" id="146940"/>
    <lineage>
        <taxon>Bacteria</taxon>
        <taxon>Pseudomonadati</taxon>
        <taxon>Pseudomonadota</taxon>
        <taxon>Betaproteobacteria</taxon>
        <taxon>Rhodocyclales</taxon>
        <taxon>Azonexaceae</taxon>
        <taxon>Azonexus</taxon>
    </lineage>
</organism>
<dbReference type="InterPro" id="IPR029063">
    <property type="entry name" value="SAM-dependent_MTases_sf"/>
</dbReference>
<gene>
    <name evidence="2" type="ORF">DFR40_2994</name>
</gene>
<feature type="domain" description="Methyltransferase FkbM" evidence="1">
    <location>
        <begin position="105"/>
        <end position="268"/>
    </location>
</feature>
<dbReference type="SUPFAM" id="SSF53335">
    <property type="entry name" value="S-adenosyl-L-methionine-dependent methyltransferases"/>
    <property type="match status" value="1"/>
</dbReference>
<dbReference type="EMBL" id="RBXP01000018">
    <property type="protein sequence ID" value="RKT50435.1"/>
    <property type="molecule type" value="Genomic_DNA"/>
</dbReference>
<dbReference type="InterPro" id="IPR006342">
    <property type="entry name" value="FkbM_mtfrase"/>
</dbReference>
<evidence type="ECO:0000313" key="2">
    <source>
        <dbReference type="EMBL" id="RKT50435.1"/>
    </source>
</evidence>
<keyword evidence="3" id="KW-1185">Reference proteome</keyword>
<dbReference type="GO" id="GO:0008168">
    <property type="term" value="F:methyltransferase activity"/>
    <property type="evidence" value="ECO:0007669"/>
    <property type="project" value="UniProtKB-KW"/>
</dbReference>
<dbReference type="Pfam" id="PF05050">
    <property type="entry name" value="Methyltransf_21"/>
    <property type="match status" value="1"/>
</dbReference>
<dbReference type="NCBIfam" id="TIGR01444">
    <property type="entry name" value="fkbM_fam"/>
    <property type="match status" value="1"/>
</dbReference>
<dbReference type="PANTHER" id="PTHR34203">
    <property type="entry name" value="METHYLTRANSFERASE, FKBM FAMILY PROTEIN"/>
    <property type="match status" value="1"/>
</dbReference>
<dbReference type="GO" id="GO:0032259">
    <property type="term" value="P:methylation"/>
    <property type="evidence" value="ECO:0007669"/>
    <property type="project" value="UniProtKB-KW"/>
</dbReference>
<reference evidence="2 3" key="1">
    <citation type="submission" date="2018-10" db="EMBL/GenBank/DDBJ databases">
        <title>Genomic Encyclopedia of Type Strains, Phase IV (KMG-IV): sequencing the most valuable type-strain genomes for metagenomic binning, comparative biology and taxonomic classification.</title>
        <authorList>
            <person name="Goeker M."/>
        </authorList>
    </citation>
    <scope>NUCLEOTIDE SEQUENCE [LARGE SCALE GENOMIC DNA]</scope>
    <source>
        <strain evidence="2 3">DSM 23841</strain>
    </source>
</reference>
<dbReference type="RefSeq" id="WP_170160240.1">
    <property type="nucleotide sequence ID" value="NZ_RBXP01000018.1"/>
</dbReference>
<dbReference type="Gene3D" id="3.40.50.150">
    <property type="entry name" value="Vaccinia Virus protein VP39"/>
    <property type="match status" value="1"/>
</dbReference>
<protein>
    <submittedName>
        <fullName evidence="2">FkbM family methyltransferase</fullName>
    </submittedName>
</protein>
<name>A0A495VQ02_9RHOO</name>